<organism evidence="1 2">
    <name type="scientific">Shewanella livingstonensis</name>
    <dbReference type="NCBI Taxonomy" id="150120"/>
    <lineage>
        <taxon>Bacteria</taxon>
        <taxon>Pseudomonadati</taxon>
        <taxon>Pseudomonadota</taxon>
        <taxon>Gammaproteobacteria</taxon>
        <taxon>Alteromonadales</taxon>
        <taxon>Shewanellaceae</taxon>
        <taxon>Shewanella</taxon>
    </lineage>
</organism>
<dbReference type="KEGG" id="slj:EGC82_07255"/>
<dbReference type="Proteomes" id="UP000278035">
    <property type="component" value="Chromosome"/>
</dbReference>
<evidence type="ECO:0008006" key="3">
    <source>
        <dbReference type="Google" id="ProtNLM"/>
    </source>
</evidence>
<sequence>MGLADLKKNASLCNNTNNIAVSIDDFIAAADLYATGQDRPRQVSTPLLSATDTDIQTNIIDFLQHKYPQHIEPVTLASKGEKQPYKRCTYTLNETAMSQLALLSQQGGIAKSKLIRQLISQYFSLTPQQQKILGTNFTD</sequence>
<keyword evidence="2" id="KW-1185">Reference proteome</keyword>
<accession>A0A3G8LSJ5</accession>
<name>A0A3G8LSJ5_9GAMM</name>
<evidence type="ECO:0000313" key="1">
    <source>
        <dbReference type="EMBL" id="AZG72586.1"/>
    </source>
</evidence>
<proteinExistence type="predicted"/>
<dbReference type="AlphaFoldDB" id="A0A3G8LSJ5"/>
<dbReference type="CDD" id="cd21631">
    <property type="entry name" value="RHH_CopG_NikR-like"/>
    <property type="match status" value="1"/>
</dbReference>
<reference evidence="2" key="1">
    <citation type="submission" date="2018-11" db="EMBL/GenBank/DDBJ databases">
        <title>Shewanella sp. M2.</title>
        <authorList>
            <person name="Hwang Y.J."/>
            <person name="Hwang C.Y."/>
        </authorList>
    </citation>
    <scope>NUCLEOTIDE SEQUENCE [LARGE SCALE GENOMIC DNA]</scope>
    <source>
        <strain evidence="2">LMG 19866</strain>
    </source>
</reference>
<dbReference type="RefSeq" id="WP_124730167.1">
    <property type="nucleotide sequence ID" value="NZ_CBCSKC010000001.1"/>
</dbReference>
<evidence type="ECO:0000313" key="2">
    <source>
        <dbReference type="Proteomes" id="UP000278035"/>
    </source>
</evidence>
<dbReference type="EMBL" id="CP034015">
    <property type="protein sequence ID" value="AZG72586.1"/>
    <property type="molecule type" value="Genomic_DNA"/>
</dbReference>
<dbReference type="OrthoDB" id="5593192at2"/>
<protein>
    <recommendedName>
        <fullName evidence="3">CopG family transcriptional regulator</fullName>
    </recommendedName>
</protein>
<gene>
    <name evidence="1" type="ORF">EGC82_07255</name>
</gene>